<accession>A7RG62</accession>
<evidence type="ECO:0000259" key="8">
    <source>
        <dbReference type="Pfam" id="PF00656"/>
    </source>
</evidence>
<dbReference type="GO" id="GO:0045087">
    <property type="term" value="P:innate immune response"/>
    <property type="evidence" value="ECO:0007669"/>
    <property type="project" value="UniProtKB-KW"/>
</dbReference>
<dbReference type="Proteomes" id="UP000001593">
    <property type="component" value="Unassembled WGS sequence"/>
</dbReference>
<dbReference type="PANTHER" id="PTHR22576:SF37">
    <property type="entry name" value="MUCOSA-ASSOCIATED LYMPHOID TISSUE LYMPHOMA TRANSLOCATION PROTEIN 1"/>
    <property type="match status" value="1"/>
</dbReference>
<dbReference type="GO" id="GO:0005737">
    <property type="term" value="C:cytoplasm"/>
    <property type="evidence" value="ECO:0007669"/>
    <property type="project" value="UniProtKB-ARBA"/>
</dbReference>
<dbReference type="GO" id="GO:0004197">
    <property type="term" value="F:cysteine-type endopeptidase activity"/>
    <property type="evidence" value="ECO:0007669"/>
    <property type="project" value="InterPro"/>
</dbReference>
<sequence length="733" mass="82245">MDERHKNVLRSLIPELSHGIQDPYMITGFMSNIFTESDCSEIRSSQTQSGPIRASEELVLKLMKRGKNAFNSFLTTLRNPKIGHKDLAQLIESRLDDGLQGHTGREVISRGPSSVSEASSSRAETTPPNRADEAEYPEVPPPISQRQRCPFSKETLLKNIPSSLRDTIVQTLNIKTELGNNWRGVAGHMGLTSEEVDRLDDSGKMDSLFAQMVHKNYKLQDIVDLLKECERHDVVESIESHPGYEDVQRARTKENGNMLQEQTGTESKGSLAFPRQESCKSEVEKTDEPDVRYFPSEDSNPPDEDITSETPEEMNLDENDVFSVYQRSCLLVECLNYEKLSGLTDIGKGINSLSDCLSHWEGDHIRIRNCKSAKLNSKVNQFVKDCGHDVCFVYLAGHTVQLNGENYLLPTDIKPDCTQADLIQQSLNINKLILQLHMSPLLIVIVDGSHHIEGKFRCPGILPGLSAIPPPPNGVIAFPCHPGSVRDPEHRRSYVSSMADILSENPDIELSELFKKIKEVPELYSKTDIVGLNAKPTETTSWHAIIFVNGKNNRYKNATHDSLHLEVALKKLGWNDVSTHCDRRSVEICEILRKKLRALSGKPRKVVMVYYVGAACQMGEDNVLGLVDHENPPYTDVSTQWLINLMSEYISGPKILIVDDLQTSESGLYEHVAPLEFLISLPKKRRSNIKSEDQSYTLLLSQMLGVNLGQSLKNIVQRASRAQHHVSNNLFYA</sequence>
<dbReference type="Gene3D" id="3.40.50.1460">
    <property type="match status" value="2"/>
</dbReference>
<feature type="domain" description="Death" evidence="7">
    <location>
        <begin position="168"/>
        <end position="240"/>
    </location>
</feature>
<dbReference type="OMA" id="IAFPCHP"/>
<dbReference type="InterPro" id="IPR029030">
    <property type="entry name" value="Caspase-like_dom_sf"/>
</dbReference>
<dbReference type="GO" id="GO:0007165">
    <property type="term" value="P:signal transduction"/>
    <property type="evidence" value="ECO:0007669"/>
    <property type="project" value="InterPro"/>
</dbReference>
<evidence type="ECO:0000259" key="7">
    <source>
        <dbReference type="Pfam" id="PF00531"/>
    </source>
</evidence>
<dbReference type="EMBL" id="DS469509">
    <property type="protein sequence ID" value="EDO49365.1"/>
    <property type="molecule type" value="Genomic_DNA"/>
</dbReference>
<dbReference type="AlphaFoldDB" id="A7RG62"/>
<dbReference type="Gene3D" id="1.10.533.10">
    <property type="entry name" value="Death Domain, Fas"/>
    <property type="match status" value="2"/>
</dbReference>
<keyword evidence="5" id="KW-0391">Immunity</keyword>
<evidence type="ECO:0000256" key="3">
    <source>
        <dbReference type="ARBA" id="ARBA00022588"/>
    </source>
</evidence>
<feature type="domain" description="Caspase recruitment" evidence="9">
    <location>
        <begin position="1"/>
        <end position="93"/>
    </location>
</feature>
<dbReference type="Pfam" id="PF00531">
    <property type="entry name" value="Death"/>
    <property type="match status" value="1"/>
</dbReference>
<dbReference type="HOGENOM" id="CLU_378259_0_0_1"/>
<gene>
    <name evidence="10" type="ORF">NEMVEDRAFT_v1g238021</name>
</gene>
<keyword evidence="1" id="KW-1017">Isopeptide bond</keyword>
<evidence type="ECO:0000256" key="1">
    <source>
        <dbReference type="ARBA" id="ARBA00022499"/>
    </source>
</evidence>
<name>A7RG62_NEMVE</name>
<evidence type="ECO:0000256" key="5">
    <source>
        <dbReference type="ARBA" id="ARBA00022859"/>
    </source>
</evidence>
<keyword evidence="2" id="KW-0597">Phosphoprotein</keyword>
<feature type="domain" description="Peptidase C14 caspase" evidence="8">
    <location>
        <begin position="327"/>
        <end position="519"/>
    </location>
</feature>
<keyword evidence="3" id="KW-0399">Innate immunity</keyword>
<dbReference type="Pfam" id="PF00656">
    <property type="entry name" value="Peptidase_C14"/>
    <property type="match status" value="1"/>
</dbReference>
<feature type="compositionally biased region" description="Polar residues" evidence="6">
    <location>
        <begin position="259"/>
        <end position="268"/>
    </location>
</feature>
<protein>
    <submittedName>
        <fullName evidence="10">Uncharacterized protein</fullName>
    </submittedName>
</protein>
<dbReference type="CDD" id="cd01671">
    <property type="entry name" value="CARD"/>
    <property type="match status" value="1"/>
</dbReference>
<evidence type="ECO:0000256" key="4">
    <source>
        <dbReference type="ARBA" id="ARBA00022843"/>
    </source>
</evidence>
<keyword evidence="11" id="KW-1185">Reference proteome</keyword>
<evidence type="ECO:0000256" key="6">
    <source>
        <dbReference type="SAM" id="MobiDB-lite"/>
    </source>
</evidence>
<evidence type="ECO:0000313" key="10">
    <source>
        <dbReference type="EMBL" id="EDO49365.1"/>
    </source>
</evidence>
<dbReference type="PANTHER" id="PTHR22576">
    <property type="entry name" value="MUCOSA ASSOCIATED LYMPHOID TISSUE LYMPHOMA TRANSLOCATION PROTEIN 1/PARACASPASE"/>
    <property type="match status" value="1"/>
</dbReference>
<dbReference type="InParanoid" id="A7RG62"/>
<feature type="compositionally biased region" description="Acidic residues" evidence="6">
    <location>
        <begin position="300"/>
        <end position="311"/>
    </location>
</feature>
<dbReference type="InterPro" id="IPR011600">
    <property type="entry name" value="Pept_C14_caspase"/>
</dbReference>
<dbReference type="Pfam" id="PF16739">
    <property type="entry name" value="CARD_2"/>
    <property type="match status" value="1"/>
</dbReference>
<feature type="compositionally biased region" description="Basic and acidic residues" evidence="6">
    <location>
        <begin position="277"/>
        <end position="291"/>
    </location>
</feature>
<dbReference type="InterPro" id="IPR031964">
    <property type="entry name" value="CARD_dom"/>
</dbReference>
<feature type="region of interest" description="Disordered" evidence="6">
    <location>
        <begin position="101"/>
        <end position="146"/>
    </location>
</feature>
<dbReference type="InterPro" id="IPR000488">
    <property type="entry name" value="Death_dom"/>
</dbReference>
<reference evidence="10 11" key="1">
    <citation type="journal article" date="2007" name="Science">
        <title>Sea anemone genome reveals ancestral eumetazoan gene repertoire and genomic organization.</title>
        <authorList>
            <person name="Putnam N.H."/>
            <person name="Srivastava M."/>
            <person name="Hellsten U."/>
            <person name="Dirks B."/>
            <person name="Chapman J."/>
            <person name="Salamov A."/>
            <person name="Terry A."/>
            <person name="Shapiro H."/>
            <person name="Lindquist E."/>
            <person name="Kapitonov V.V."/>
            <person name="Jurka J."/>
            <person name="Genikhovich G."/>
            <person name="Grigoriev I.V."/>
            <person name="Lucas S.M."/>
            <person name="Steele R.E."/>
            <person name="Finnerty J.R."/>
            <person name="Technau U."/>
            <person name="Martindale M.Q."/>
            <person name="Rokhsar D.S."/>
        </authorList>
    </citation>
    <scope>NUCLEOTIDE SEQUENCE [LARGE SCALE GENOMIC DNA]</scope>
    <source>
        <strain evidence="11">CH2 X CH6</strain>
    </source>
</reference>
<dbReference type="InterPro" id="IPR052039">
    <property type="entry name" value="Caspase-related_regulators"/>
</dbReference>
<keyword evidence="4" id="KW-0832">Ubl conjugation</keyword>
<dbReference type="GO" id="GO:0006508">
    <property type="term" value="P:proteolysis"/>
    <property type="evidence" value="ECO:0007669"/>
    <property type="project" value="InterPro"/>
</dbReference>
<feature type="compositionally biased region" description="Low complexity" evidence="6">
    <location>
        <begin position="109"/>
        <end position="127"/>
    </location>
</feature>
<dbReference type="InterPro" id="IPR011029">
    <property type="entry name" value="DEATH-like_dom_sf"/>
</dbReference>
<organism evidence="10 11">
    <name type="scientific">Nematostella vectensis</name>
    <name type="common">Starlet sea anemone</name>
    <dbReference type="NCBI Taxonomy" id="45351"/>
    <lineage>
        <taxon>Eukaryota</taxon>
        <taxon>Metazoa</taxon>
        <taxon>Cnidaria</taxon>
        <taxon>Anthozoa</taxon>
        <taxon>Hexacorallia</taxon>
        <taxon>Actiniaria</taxon>
        <taxon>Edwardsiidae</taxon>
        <taxon>Nematostella</taxon>
    </lineage>
</organism>
<evidence type="ECO:0000313" key="11">
    <source>
        <dbReference type="Proteomes" id="UP000001593"/>
    </source>
</evidence>
<feature type="region of interest" description="Disordered" evidence="6">
    <location>
        <begin position="259"/>
        <end position="311"/>
    </location>
</feature>
<evidence type="ECO:0000259" key="9">
    <source>
        <dbReference type="Pfam" id="PF16739"/>
    </source>
</evidence>
<dbReference type="SUPFAM" id="SSF47986">
    <property type="entry name" value="DEATH domain"/>
    <property type="match status" value="2"/>
</dbReference>
<proteinExistence type="predicted"/>
<dbReference type="SUPFAM" id="SSF52129">
    <property type="entry name" value="Caspase-like"/>
    <property type="match status" value="2"/>
</dbReference>
<evidence type="ECO:0000256" key="2">
    <source>
        <dbReference type="ARBA" id="ARBA00022553"/>
    </source>
</evidence>